<evidence type="ECO:0000256" key="4">
    <source>
        <dbReference type="ARBA" id="ARBA00023082"/>
    </source>
</evidence>
<evidence type="ECO:0000313" key="11">
    <source>
        <dbReference type="EMBL" id="QNS15384.1"/>
    </source>
</evidence>
<name>A0A7H1C329_9PAST</name>
<sequence length="318" mass="36248">MKKFDENEIEDAEIVDAEPIEADDIEEISTLEAMHPALVSGSMPVPQGNLDSYIRMANQYPILTAEQEKELAERYYYDEDVEAAKQLILSHMRFVIHIARGYLGYGLPLADLIQEGNIGLMKAVKRFDPNVGVRLVSFAVHWVKAEIHEYVLKNWRIVKVATTKAQRKLFFNLRKNKNRLAWFNEEEIKKVADDLGVSVAEVREMESRMTGQDLGFDLPAGDDDEDSYAPSMYIEDDSSNFADDLEDEQHNGQATAQLAYALATLDERSQDIIKTRWLDDNKATLQDLAEKYNISAERVRQLENAALKKIKEAISIED</sequence>
<evidence type="ECO:0000259" key="9">
    <source>
        <dbReference type="PROSITE" id="PS00715"/>
    </source>
</evidence>
<dbReference type="InterPro" id="IPR009042">
    <property type="entry name" value="RNA_pol_sigma70_r1_2"/>
</dbReference>
<keyword evidence="2 7" id="KW-0805">Transcription regulation</keyword>
<dbReference type="InterPro" id="IPR012759">
    <property type="entry name" value="RNA_pol_sigma_RpoH_proteobac"/>
</dbReference>
<dbReference type="RefSeq" id="WP_188156962.1">
    <property type="nucleotide sequence ID" value="NZ_CP061280.1"/>
</dbReference>
<dbReference type="InterPro" id="IPR000943">
    <property type="entry name" value="RNA_pol_sigma70"/>
</dbReference>
<feature type="domain" description="RNA polymerase sigma-70" evidence="10">
    <location>
        <begin position="284"/>
        <end position="310"/>
    </location>
</feature>
<dbReference type="InterPro" id="IPR007627">
    <property type="entry name" value="RNA_pol_sigma70_r2"/>
</dbReference>
<evidence type="ECO:0000256" key="6">
    <source>
        <dbReference type="ARBA" id="ARBA00023163"/>
    </source>
</evidence>
<feature type="region of interest" description="Sigma-70 factor domain-2" evidence="7">
    <location>
        <begin position="87"/>
        <end position="156"/>
    </location>
</feature>
<dbReference type="GO" id="GO:0003677">
    <property type="term" value="F:DNA binding"/>
    <property type="evidence" value="ECO:0007669"/>
    <property type="project" value="UniProtKB-UniRule"/>
</dbReference>
<organism evidence="11 12">
    <name type="scientific">Mannheimia bovis</name>
    <dbReference type="NCBI Taxonomy" id="2770636"/>
    <lineage>
        <taxon>Bacteria</taxon>
        <taxon>Pseudomonadati</taxon>
        <taxon>Pseudomonadota</taxon>
        <taxon>Gammaproteobacteria</taxon>
        <taxon>Pasteurellales</taxon>
        <taxon>Pasteurellaceae</taxon>
        <taxon>Mannheimia</taxon>
    </lineage>
</organism>
<protein>
    <recommendedName>
        <fullName evidence="7 8">RNA polymerase sigma factor RpoH</fullName>
    </recommendedName>
    <alternativeName>
        <fullName evidence="7">RNA polymerase sigma-32 factor</fullName>
    </alternativeName>
</protein>
<dbReference type="InterPro" id="IPR014284">
    <property type="entry name" value="RNA_pol_sigma-70_dom"/>
</dbReference>
<dbReference type="InterPro" id="IPR013324">
    <property type="entry name" value="RNA_pol_sigma_r3/r4-like"/>
</dbReference>
<evidence type="ECO:0000256" key="1">
    <source>
        <dbReference type="ARBA" id="ARBA00022490"/>
    </source>
</evidence>
<dbReference type="GO" id="GO:0005737">
    <property type="term" value="C:cytoplasm"/>
    <property type="evidence" value="ECO:0007669"/>
    <property type="project" value="UniProtKB-SubCell"/>
</dbReference>
<accession>A0A7H1C329</accession>
<dbReference type="EMBL" id="CP061280">
    <property type="protein sequence ID" value="QNS15384.1"/>
    <property type="molecule type" value="Genomic_DNA"/>
</dbReference>
<dbReference type="Pfam" id="PF04545">
    <property type="entry name" value="Sigma70_r4"/>
    <property type="match status" value="1"/>
</dbReference>
<feature type="domain" description="RNA polymerase sigma-70" evidence="9">
    <location>
        <begin position="111"/>
        <end position="124"/>
    </location>
</feature>
<keyword evidence="6 7" id="KW-0804">Transcription</keyword>
<keyword evidence="1 7" id="KW-0963">Cytoplasm</keyword>
<dbReference type="InterPro" id="IPR013325">
    <property type="entry name" value="RNA_pol_sigma_r2"/>
</dbReference>
<dbReference type="FunFam" id="1.20.120.1810:FF:000001">
    <property type="entry name" value="RNA polymerase sigma factor RpoH"/>
    <property type="match status" value="1"/>
</dbReference>
<dbReference type="GO" id="GO:0009408">
    <property type="term" value="P:response to heat"/>
    <property type="evidence" value="ECO:0007669"/>
    <property type="project" value="UniProtKB-UniRule"/>
</dbReference>
<dbReference type="Pfam" id="PF04542">
    <property type="entry name" value="Sigma70_r2"/>
    <property type="match status" value="1"/>
</dbReference>
<dbReference type="PANTHER" id="PTHR30376">
    <property type="entry name" value="SIGMA FACTOR RPOH HEAT SHOCK RELATED"/>
    <property type="match status" value="1"/>
</dbReference>
<dbReference type="HAMAP" id="MF_00961">
    <property type="entry name" value="Sigma70_RpoH"/>
    <property type="match status" value="1"/>
</dbReference>
<proteinExistence type="inferred from homology"/>
<dbReference type="KEGG" id="mbos:ICJ55_01095"/>
<dbReference type="SUPFAM" id="SSF88946">
    <property type="entry name" value="Sigma2 domain of RNA polymerase sigma factors"/>
    <property type="match status" value="1"/>
</dbReference>
<dbReference type="Pfam" id="PF00140">
    <property type="entry name" value="Sigma70_r1_2"/>
    <property type="match status" value="1"/>
</dbReference>
<keyword evidence="3 7" id="KW-0346">Stress response</keyword>
<comment type="caution">
    <text evidence="7">Lacks conserved residue(s) required for the propagation of feature annotation.</text>
</comment>
<dbReference type="NCBIfam" id="TIGR02392">
    <property type="entry name" value="rpoH_proteo"/>
    <property type="match status" value="1"/>
</dbReference>
<dbReference type="PRINTS" id="PR00046">
    <property type="entry name" value="SIGMA70FCT"/>
</dbReference>
<dbReference type="InterPro" id="IPR007630">
    <property type="entry name" value="RNA_pol_sigma70_r4"/>
</dbReference>
<dbReference type="SUPFAM" id="SSF88659">
    <property type="entry name" value="Sigma3 and sigma4 domains of RNA polymerase sigma factors"/>
    <property type="match status" value="1"/>
</dbReference>
<comment type="function">
    <text evidence="7">Sigma factors are initiation factors that promote the attachment of RNA polymerase to specific initiation sites and are then released. This sigma factor is involved in regulation of expression of heat shock genes.</text>
</comment>
<evidence type="ECO:0000256" key="7">
    <source>
        <dbReference type="HAMAP-Rule" id="MF_00961"/>
    </source>
</evidence>
<dbReference type="AlphaFoldDB" id="A0A7H1C329"/>
<dbReference type="PROSITE" id="PS00716">
    <property type="entry name" value="SIGMA70_2"/>
    <property type="match status" value="1"/>
</dbReference>
<comment type="subcellular location">
    <subcellularLocation>
        <location evidence="7">Cytoplasm</location>
    </subcellularLocation>
</comment>
<dbReference type="CDD" id="cd06171">
    <property type="entry name" value="Sigma70_r4"/>
    <property type="match status" value="1"/>
</dbReference>
<keyword evidence="5 7" id="KW-0238">DNA-binding</keyword>
<keyword evidence="12" id="KW-1185">Reference proteome</keyword>
<reference evidence="11 12" key="1">
    <citation type="submission" date="2020-09" db="EMBL/GenBank/DDBJ databases">
        <title>Mannheimia bovis sp.nov., isolated from a cow.</title>
        <authorList>
            <person name="Li F."/>
        </authorList>
    </citation>
    <scope>NUCLEOTIDE SEQUENCE [LARGE SCALE GENOMIC DNA]</scope>
    <source>
        <strain evidence="11 12">ZY190616</strain>
    </source>
</reference>
<dbReference type="Gene3D" id="1.20.120.1810">
    <property type="match status" value="1"/>
</dbReference>
<evidence type="ECO:0000256" key="3">
    <source>
        <dbReference type="ARBA" id="ARBA00023016"/>
    </source>
</evidence>
<evidence type="ECO:0000313" key="12">
    <source>
        <dbReference type="Proteomes" id="UP000576260"/>
    </source>
</evidence>
<dbReference type="FunFam" id="1.10.10.10:FF:000285">
    <property type="entry name" value="RNA polymerase sigma factor RpoH"/>
    <property type="match status" value="1"/>
</dbReference>
<dbReference type="NCBIfam" id="NF005143">
    <property type="entry name" value="PRK06596.1"/>
    <property type="match status" value="1"/>
</dbReference>
<gene>
    <name evidence="7 11" type="primary">rpoH</name>
    <name evidence="11" type="ORF">ICJ55_01095</name>
</gene>
<dbReference type="Proteomes" id="UP000576260">
    <property type="component" value="Chromosome"/>
</dbReference>
<comment type="similarity">
    <text evidence="7">Belongs to the sigma-70 factor family. RpoH subfamily.</text>
</comment>
<dbReference type="PANTHER" id="PTHR30376:SF3">
    <property type="entry name" value="RNA POLYMERASE SIGMA FACTOR RPOH"/>
    <property type="match status" value="1"/>
</dbReference>
<evidence type="ECO:0000256" key="8">
    <source>
        <dbReference type="NCBIfam" id="TIGR02392"/>
    </source>
</evidence>
<dbReference type="Gene3D" id="1.20.140.160">
    <property type="match status" value="1"/>
</dbReference>
<keyword evidence="4 7" id="KW-0731">Sigma factor</keyword>
<dbReference type="PROSITE" id="PS00715">
    <property type="entry name" value="SIGMA70_1"/>
    <property type="match status" value="1"/>
</dbReference>
<dbReference type="InterPro" id="IPR050813">
    <property type="entry name" value="Sigma-70_Factor"/>
</dbReference>
<evidence type="ECO:0000256" key="2">
    <source>
        <dbReference type="ARBA" id="ARBA00023015"/>
    </source>
</evidence>
<evidence type="ECO:0000256" key="5">
    <source>
        <dbReference type="ARBA" id="ARBA00023125"/>
    </source>
</evidence>
<feature type="DNA-binding region" description="H-T-H motif" evidence="7">
    <location>
        <begin position="285"/>
        <end position="304"/>
    </location>
</feature>
<dbReference type="GO" id="GO:0016987">
    <property type="term" value="F:sigma factor activity"/>
    <property type="evidence" value="ECO:0007669"/>
    <property type="project" value="UniProtKB-UniRule"/>
</dbReference>
<dbReference type="GO" id="GO:0006352">
    <property type="term" value="P:DNA-templated transcription initiation"/>
    <property type="evidence" value="ECO:0007669"/>
    <property type="project" value="UniProtKB-UniRule"/>
</dbReference>
<dbReference type="NCBIfam" id="TIGR02937">
    <property type="entry name" value="sigma70-ECF"/>
    <property type="match status" value="1"/>
</dbReference>
<comment type="subunit">
    <text evidence="7">Interacts with the RNA polymerase core enzyme.</text>
</comment>
<feature type="short sequence motif" description="Interaction with polymerase core subunit RpoC" evidence="7">
    <location>
        <begin position="111"/>
        <end position="114"/>
    </location>
</feature>
<evidence type="ECO:0000259" key="10">
    <source>
        <dbReference type="PROSITE" id="PS00716"/>
    </source>
</evidence>